<comment type="caution">
    <text evidence="1">The sequence shown here is derived from an EMBL/GenBank/DDBJ whole genome shotgun (WGS) entry which is preliminary data.</text>
</comment>
<gene>
    <name evidence="1" type="ORF">Tci_026613</name>
</gene>
<dbReference type="AlphaFoldDB" id="A0A6L2L343"/>
<evidence type="ECO:0000313" key="1">
    <source>
        <dbReference type="EMBL" id="GEU54635.1"/>
    </source>
</evidence>
<proteinExistence type="predicted"/>
<dbReference type="EMBL" id="BKCJ010003364">
    <property type="protein sequence ID" value="GEU54635.1"/>
    <property type="molecule type" value="Genomic_DNA"/>
</dbReference>
<dbReference type="GO" id="GO:0016740">
    <property type="term" value="F:transferase activity"/>
    <property type="evidence" value="ECO:0007669"/>
    <property type="project" value="UniProtKB-KW"/>
</dbReference>
<keyword evidence="1" id="KW-0808">Transferase</keyword>
<protein>
    <submittedName>
        <fullName evidence="1">Dolichyl-diphosphooligosaccharide--protein glycosyltransferase subunit 1B</fullName>
    </submittedName>
</protein>
<sequence length="112" mass="12645">MLEGESKLKLNWKQSKEAPRVGSFGCPIAETVVNKITNKVSLPEGSKNPSVLFLVNRSMKENLACAIEHKCCGIHQPLMNAVKRQWIYCLQLVCRSMDVNRARPNILQSDDF</sequence>
<reference evidence="1" key="1">
    <citation type="journal article" date="2019" name="Sci. Rep.">
        <title>Draft genome of Tanacetum cinerariifolium, the natural source of mosquito coil.</title>
        <authorList>
            <person name="Yamashiro T."/>
            <person name="Shiraishi A."/>
            <person name="Satake H."/>
            <person name="Nakayama K."/>
        </authorList>
    </citation>
    <scope>NUCLEOTIDE SEQUENCE</scope>
</reference>
<organism evidence="1">
    <name type="scientific">Tanacetum cinerariifolium</name>
    <name type="common">Dalmatian daisy</name>
    <name type="synonym">Chrysanthemum cinerariifolium</name>
    <dbReference type="NCBI Taxonomy" id="118510"/>
    <lineage>
        <taxon>Eukaryota</taxon>
        <taxon>Viridiplantae</taxon>
        <taxon>Streptophyta</taxon>
        <taxon>Embryophyta</taxon>
        <taxon>Tracheophyta</taxon>
        <taxon>Spermatophyta</taxon>
        <taxon>Magnoliopsida</taxon>
        <taxon>eudicotyledons</taxon>
        <taxon>Gunneridae</taxon>
        <taxon>Pentapetalae</taxon>
        <taxon>asterids</taxon>
        <taxon>campanulids</taxon>
        <taxon>Asterales</taxon>
        <taxon>Asteraceae</taxon>
        <taxon>Asteroideae</taxon>
        <taxon>Anthemideae</taxon>
        <taxon>Anthemidinae</taxon>
        <taxon>Tanacetum</taxon>
    </lineage>
</organism>
<accession>A0A6L2L343</accession>
<name>A0A6L2L343_TANCI</name>